<dbReference type="EMBL" id="KQ964425">
    <property type="protein sequence ID" value="KXN74260.1"/>
    <property type="molecule type" value="Genomic_DNA"/>
</dbReference>
<feature type="compositionally biased region" description="Low complexity" evidence="1">
    <location>
        <begin position="127"/>
        <end position="139"/>
    </location>
</feature>
<dbReference type="PROSITE" id="PS50911">
    <property type="entry name" value="CHAP"/>
    <property type="match status" value="1"/>
</dbReference>
<dbReference type="Pfam" id="PF05257">
    <property type="entry name" value="CHAP"/>
    <property type="match status" value="1"/>
</dbReference>
<evidence type="ECO:0000313" key="4">
    <source>
        <dbReference type="EMBL" id="KXN74260.1"/>
    </source>
</evidence>
<feature type="compositionally biased region" description="Low complexity" evidence="1">
    <location>
        <begin position="66"/>
        <end position="81"/>
    </location>
</feature>
<dbReference type="InterPro" id="IPR038765">
    <property type="entry name" value="Papain-like_cys_pep_sf"/>
</dbReference>
<evidence type="ECO:0000259" key="3">
    <source>
        <dbReference type="PROSITE" id="PS50911"/>
    </source>
</evidence>
<dbReference type="SUPFAM" id="SSF54001">
    <property type="entry name" value="Cysteine proteinases"/>
    <property type="match status" value="1"/>
</dbReference>
<keyword evidence="2" id="KW-0732">Signal</keyword>
<proteinExistence type="predicted"/>
<evidence type="ECO:0000256" key="2">
    <source>
        <dbReference type="SAM" id="SignalP"/>
    </source>
</evidence>
<accession>A0A137PH05</accession>
<dbReference type="InterPro" id="IPR007921">
    <property type="entry name" value="CHAP_dom"/>
</dbReference>
<dbReference type="Proteomes" id="UP000070444">
    <property type="component" value="Unassembled WGS sequence"/>
</dbReference>
<feature type="compositionally biased region" description="Basic and acidic residues" evidence="1">
    <location>
        <begin position="82"/>
        <end position="91"/>
    </location>
</feature>
<protein>
    <recommendedName>
        <fullName evidence="3">Peptidase C51 domain-containing protein</fullName>
    </recommendedName>
</protein>
<name>A0A137PH05_CONC2</name>
<gene>
    <name evidence="4" type="ORF">CONCODRAFT_2635</name>
</gene>
<reference evidence="4 5" key="1">
    <citation type="journal article" date="2015" name="Genome Biol. Evol.">
        <title>Phylogenomic analyses indicate that early fungi evolved digesting cell walls of algal ancestors of land plants.</title>
        <authorList>
            <person name="Chang Y."/>
            <person name="Wang S."/>
            <person name="Sekimoto S."/>
            <person name="Aerts A.L."/>
            <person name="Choi C."/>
            <person name="Clum A."/>
            <person name="LaButti K.M."/>
            <person name="Lindquist E.A."/>
            <person name="Yee Ngan C."/>
            <person name="Ohm R.A."/>
            <person name="Salamov A.A."/>
            <person name="Grigoriev I.V."/>
            <person name="Spatafora J.W."/>
            <person name="Berbee M.L."/>
        </authorList>
    </citation>
    <scope>NUCLEOTIDE SEQUENCE [LARGE SCALE GENOMIC DNA]</scope>
    <source>
        <strain evidence="4 5">NRRL 28638</strain>
    </source>
</reference>
<dbReference type="Gene3D" id="3.90.1720.10">
    <property type="entry name" value="endopeptidase domain like (from Nostoc punctiforme)"/>
    <property type="match status" value="1"/>
</dbReference>
<feature type="compositionally biased region" description="Basic and acidic residues" evidence="1">
    <location>
        <begin position="166"/>
        <end position="178"/>
    </location>
</feature>
<feature type="region of interest" description="Disordered" evidence="1">
    <location>
        <begin position="59"/>
        <end position="255"/>
    </location>
</feature>
<feature type="domain" description="Peptidase C51" evidence="3">
    <location>
        <begin position="235"/>
        <end position="363"/>
    </location>
</feature>
<feature type="compositionally biased region" description="Pro residues" evidence="1">
    <location>
        <begin position="202"/>
        <end position="214"/>
    </location>
</feature>
<evidence type="ECO:0000256" key="1">
    <source>
        <dbReference type="SAM" id="MobiDB-lite"/>
    </source>
</evidence>
<keyword evidence="5" id="KW-1185">Reference proteome</keyword>
<feature type="compositionally biased region" description="Low complexity" evidence="1">
    <location>
        <begin position="192"/>
        <end position="201"/>
    </location>
</feature>
<feature type="compositionally biased region" description="Low complexity" evidence="1">
    <location>
        <begin position="112"/>
        <end position="121"/>
    </location>
</feature>
<feature type="chain" id="PRO_5007294836" description="Peptidase C51 domain-containing protein" evidence="2">
    <location>
        <begin position="22"/>
        <end position="371"/>
    </location>
</feature>
<feature type="signal peptide" evidence="2">
    <location>
        <begin position="1"/>
        <end position="21"/>
    </location>
</feature>
<sequence>MANFSSYLIQFSLVLLSQVRGAQNYDTNSLASPYFGSLPQGEFDQIWSQVQQTLNQYDKGQSGAYKPPQKSSCPSQSQQQKPVEKPSEKPVENGNNGKIVDILYPNKPSKPDQPQQEQKPQQPKPEQPQQQKPAEKPAQNGNNGQTVDTIYPNKPSKPDQPQQQKPVEKPSQNEKNEQIVDILYPNKPSKPEQPQQEQKPQQPKPEQPQQPQPEKPQQSQQPDMQCTARVPDSDPCSKSTAKDQGKFGTQMNQPYPSGQCTEWADARYKELFGVNGQLNGDARLWVSDARRKGNYQISPQPSVGAMVITQPGVLGAGSTGHVGIVEKVYRNGDVCVSNWNYPTPWKTTYIKQKGQASGVDYIHKNGVQIKC</sequence>
<organism evidence="4 5">
    <name type="scientific">Conidiobolus coronatus (strain ATCC 28846 / CBS 209.66 / NRRL 28638)</name>
    <name type="common">Delacroixia coronata</name>
    <dbReference type="NCBI Taxonomy" id="796925"/>
    <lineage>
        <taxon>Eukaryota</taxon>
        <taxon>Fungi</taxon>
        <taxon>Fungi incertae sedis</taxon>
        <taxon>Zoopagomycota</taxon>
        <taxon>Entomophthoromycotina</taxon>
        <taxon>Entomophthoromycetes</taxon>
        <taxon>Entomophthorales</taxon>
        <taxon>Ancylistaceae</taxon>
        <taxon>Conidiobolus</taxon>
    </lineage>
</organism>
<dbReference type="AlphaFoldDB" id="A0A137PH05"/>
<evidence type="ECO:0000313" key="5">
    <source>
        <dbReference type="Proteomes" id="UP000070444"/>
    </source>
</evidence>